<feature type="domain" description="F-box" evidence="1">
    <location>
        <begin position="8"/>
        <end position="53"/>
    </location>
</feature>
<evidence type="ECO:0000313" key="2">
    <source>
        <dbReference type="EMBL" id="ATY61392.1"/>
    </source>
</evidence>
<name>A0A2H4SE47_CORMI</name>
<dbReference type="SUPFAM" id="SSF81383">
    <property type="entry name" value="F-box domain"/>
    <property type="match status" value="1"/>
</dbReference>
<dbReference type="CDD" id="cd09917">
    <property type="entry name" value="F-box_SF"/>
    <property type="match status" value="1"/>
</dbReference>
<proteinExistence type="predicted"/>
<dbReference type="Pfam" id="PF12937">
    <property type="entry name" value="F-box-like"/>
    <property type="match status" value="1"/>
</dbReference>
<dbReference type="InterPro" id="IPR001810">
    <property type="entry name" value="F-box_dom"/>
</dbReference>
<accession>A0A2H4SE47</accession>
<reference evidence="2 3" key="1">
    <citation type="journal article" date="2017" name="BMC Genomics">
        <title>Chromosome level assembly and secondary metabolite potential of the parasitic fungus Cordyceps militaris.</title>
        <authorList>
            <person name="Kramer G.J."/>
            <person name="Nodwell J.R."/>
        </authorList>
    </citation>
    <scope>NUCLEOTIDE SEQUENCE [LARGE SCALE GENOMIC DNA]</scope>
    <source>
        <strain evidence="2 3">ATCC 34164</strain>
    </source>
</reference>
<protein>
    <submittedName>
        <fullName evidence="2">F-box Skp2</fullName>
    </submittedName>
</protein>
<evidence type="ECO:0000259" key="1">
    <source>
        <dbReference type="PROSITE" id="PS50181"/>
    </source>
</evidence>
<dbReference type="AlphaFoldDB" id="A0A2H4SE47"/>
<dbReference type="VEuPathDB" id="FungiDB:A9K55_007157"/>
<dbReference type="EMBL" id="CP023324">
    <property type="protein sequence ID" value="ATY61392.1"/>
    <property type="molecule type" value="Genomic_DNA"/>
</dbReference>
<dbReference type="InterPro" id="IPR036047">
    <property type="entry name" value="F-box-like_dom_sf"/>
</dbReference>
<dbReference type="PROSITE" id="PS50181">
    <property type="entry name" value="FBOX"/>
    <property type="match status" value="1"/>
</dbReference>
<gene>
    <name evidence="2" type="ORF">A9K55_007157</name>
</gene>
<evidence type="ECO:0000313" key="3">
    <source>
        <dbReference type="Proteomes" id="UP000323067"/>
    </source>
</evidence>
<dbReference type="Proteomes" id="UP000323067">
    <property type="component" value="Chromosome vii"/>
</dbReference>
<organism evidence="2 3">
    <name type="scientific">Cordyceps militaris</name>
    <name type="common">Caterpillar fungus</name>
    <name type="synonym">Clavaria militaris</name>
    <dbReference type="NCBI Taxonomy" id="73501"/>
    <lineage>
        <taxon>Eukaryota</taxon>
        <taxon>Fungi</taxon>
        <taxon>Dikarya</taxon>
        <taxon>Ascomycota</taxon>
        <taxon>Pezizomycotina</taxon>
        <taxon>Sordariomycetes</taxon>
        <taxon>Hypocreomycetidae</taxon>
        <taxon>Hypocreales</taxon>
        <taxon>Cordycipitaceae</taxon>
        <taxon>Cordyceps</taxon>
    </lineage>
</organism>
<sequence>MSIDNSRLTRLERLPTEIVHAVVGFLKPWDVKKLSYTSKRLRQACLPTIFRRVEFEFSLHGIGELKDLLKSDVRSHVRSFSYELTGLLKPAKEMHDEGDDADKIPSYMSVYETLYDICNEQRSIIDEGSDLILASVFCALPLLKEVELTFCEALQTGNRLLDDDMFIKKDYHQHHLQVAMSAIQTARQRGVAIHTISLWGLERPYLHTWEGPDFAAVSETLRRLMENIKTLRLRESDWALELLSEHALGLDEIDMCEATFVDADLRTFLQTNKSTIQSIGFHGFTAAVLDGGGKDRGWY</sequence>